<dbReference type="GO" id="GO:0005509">
    <property type="term" value="F:calcium ion binding"/>
    <property type="evidence" value="ECO:0007669"/>
    <property type="project" value="TreeGrafter"/>
</dbReference>
<evidence type="ECO:0000313" key="15">
    <source>
        <dbReference type="Proteomes" id="UP001318040"/>
    </source>
</evidence>
<keyword evidence="6" id="KW-0479">Metal-binding</keyword>
<evidence type="ECO:0000256" key="5">
    <source>
        <dbReference type="ARBA" id="ARBA00022553"/>
    </source>
</evidence>
<keyword evidence="7" id="KW-0677">Repeat</keyword>
<dbReference type="GO" id="GO:0032587">
    <property type="term" value="C:ruffle membrane"/>
    <property type="evidence" value="ECO:0007669"/>
    <property type="project" value="UniProtKB-SubCell"/>
</dbReference>
<dbReference type="FunFam" id="1.10.238.10:FF:000106">
    <property type="entry name" value="Allograft inflammatory factor 1"/>
    <property type="match status" value="1"/>
</dbReference>
<dbReference type="GO" id="GO:0051015">
    <property type="term" value="F:actin filament binding"/>
    <property type="evidence" value="ECO:0007669"/>
    <property type="project" value="TreeGrafter"/>
</dbReference>
<organism evidence="15 16">
    <name type="scientific">Petromyzon marinus</name>
    <name type="common">Sea lamprey</name>
    <dbReference type="NCBI Taxonomy" id="7757"/>
    <lineage>
        <taxon>Eukaryota</taxon>
        <taxon>Metazoa</taxon>
        <taxon>Chordata</taxon>
        <taxon>Craniata</taxon>
        <taxon>Vertebrata</taxon>
        <taxon>Cyclostomata</taxon>
        <taxon>Hyperoartia</taxon>
        <taxon>Petromyzontiformes</taxon>
        <taxon>Petromyzontidae</taxon>
        <taxon>Petromyzon</taxon>
    </lineage>
</organism>
<reference evidence="16" key="1">
    <citation type="submission" date="2025-08" db="UniProtKB">
        <authorList>
            <consortium name="RefSeq"/>
        </authorList>
    </citation>
    <scope>IDENTIFICATION</scope>
    <source>
        <tissue evidence="16">Sperm</tissue>
    </source>
</reference>
<dbReference type="Proteomes" id="UP001318040">
    <property type="component" value="Chromosome 74"/>
</dbReference>
<evidence type="ECO:0000256" key="8">
    <source>
        <dbReference type="ARBA" id="ARBA00022837"/>
    </source>
</evidence>
<keyword evidence="4" id="KW-0963">Cytoplasm</keyword>
<dbReference type="GO" id="GO:0005884">
    <property type="term" value="C:actin filament"/>
    <property type="evidence" value="ECO:0007669"/>
    <property type="project" value="TreeGrafter"/>
</dbReference>
<evidence type="ECO:0000256" key="12">
    <source>
        <dbReference type="ARBA" id="ARBA00023273"/>
    </source>
</evidence>
<keyword evidence="15" id="KW-1185">Reference proteome</keyword>
<evidence type="ECO:0000256" key="7">
    <source>
        <dbReference type="ARBA" id="ARBA00022737"/>
    </source>
</evidence>
<evidence type="ECO:0000256" key="6">
    <source>
        <dbReference type="ARBA" id="ARBA00022723"/>
    </source>
</evidence>
<keyword evidence="10" id="KW-0472">Membrane</keyword>
<dbReference type="AlphaFoldDB" id="A0AAJ7XJ62"/>
<dbReference type="InterPro" id="IPR011992">
    <property type="entry name" value="EF-hand-dom_pair"/>
</dbReference>
<dbReference type="Pfam" id="PF21008">
    <property type="entry name" value="AIF-1"/>
    <property type="match status" value="1"/>
</dbReference>
<evidence type="ECO:0000313" key="16">
    <source>
        <dbReference type="RefSeq" id="XP_032836659.1"/>
    </source>
</evidence>
<keyword evidence="5" id="KW-0597">Phosphoprotein</keyword>
<dbReference type="GO" id="GO:0051017">
    <property type="term" value="P:actin filament bundle assembly"/>
    <property type="evidence" value="ECO:0007669"/>
    <property type="project" value="TreeGrafter"/>
</dbReference>
<dbReference type="InterPro" id="IPR049025">
    <property type="entry name" value="AIF-1_EF_pair"/>
</dbReference>
<evidence type="ECO:0000256" key="10">
    <source>
        <dbReference type="ARBA" id="ARBA00023136"/>
    </source>
</evidence>
<feature type="region of interest" description="Disordered" evidence="13">
    <location>
        <begin position="125"/>
        <end position="144"/>
    </location>
</feature>
<dbReference type="PANTHER" id="PTHR10356">
    <property type="entry name" value="ALLOGRAFT INFLAMMATORY FACTOR-1"/>
    <property type="match status" value="1"/>
</dbReference>
<evidence type="ECO:0000259" key="14">
    <source>
        <dbReference type="Pfam" id="PF21008"/>
    </source>
</evidence>
<dbReference type="PANTHER" id="PTHR10356:SF0">
    <property type="entry name" value="CALCIUM-BINDING PROTEIN B"/>
    <property type="match status" value="1"/>
</dbReference>
<feature type="domain" description="Allograft inflammatory factor 1-like EF-hand" evidence="14">
    <location>
        <begin position="4"/>
        <end position="144"/>
    </location>
</feature>
<dbReference type="SUPFAM" id="SSF47473">
    <property type="entry name" value="EF-hand"/>
    <property type="match status" value="1"/>
</dbReference>
<accession>A0AAJ7XJ62</accession>
<keyword evidence="8" id="KW-0106">Calcium</keyword>
<dbReference type="Gene3D" id="1.10.238.10">
    <property type="entry name" value="EF-hand"/>
    <property type="match status" value="1"/>
</dbReference>
<protein>
    <submittedName>
        <fullName evidence="16">Allograft inflammatory factor 1-like isoform X1</fullName>
    </submittedName>
</protein>
<evidence type="ECO:0000256" key="3">
    <source>
        <dbReference type="ARBA" id="ARBA00022475"/>
    </source>
</evidence>
<evidence type="ECO:0000256" key="1">
    <source>
        <dbReference type="ARBA" id="ARBA00004245"/>
    </source>
</evidence>
<keyword evidence="9" id="KW-0007">Acetylation</keyword>
<sequence length="144" mass="16426">MNRQGGKAYGLLKEQQEDKLEGINKEFLESSKYDDVEDLGAKLETFKKKYMEFDVNDEGDIELMGLKQMLEHLGQARTHLELKKMIQEVSSSASLDSISYRDFLRMMLGNKSAVLKLIMMFESKKEEEARPSGVAPKRTVSSLP</sequence>
<keyword evidence="3" id="KW-1003">Cell membrane</keyword>
<dbReference type="RefSeq" id="XP_032836659.1">
    <property type="nucleotide sequence ID" value="XM_032980768.1"/>
</dbReference>
<dbReference type="InterPro" id="IPR042433">
    <property type="entry name" value="AIF1/AIF1L"/>
</dbReference>
<comment type="subcellular location">
    <subcellularLocation>
        <location evidence="2">Cell projection</location>
        <location evidence="2">Ruffle membrane</location>
        <topology evidence="2">Peripheral membrane protein</topology>
        <orientation evidence="2">Cytoplasmic side</orientation>
    </subcellularLocation>
    <subcellularLocation>
        <location evidence="1">Cytoplasm</location>
        <location evidence="1">Cytoskeleton</location>
    </subcellularLocation>
</comment>
<keyword evidence="12" id="KW-0966">Cell projection</keyword>
<dbReference type="GO" id="GO:0097178">
    <property type="term" value="P:ruffle assembly"/>
    <property type="evidence" value="ECO:0007669"/>
    <property type="project" value="TreeGrafter"/>
</dbReference>
<name>A0AAJ7XJ62_PETMA</name>
<gene>
    <name evidence="16" type="primary">LOC116958238</name>
</gene>
<evidence type="ECO:0000256" key="9">
    <source>
        <dbReference type="ARBA" id="ARBA00022990"/>
    </source>
</evidence>
<evidence type="ECO:0000256" key="13">
    <source>
        <dbReference type="SAM" id="MobiDB-lite"/>
    </source>
</evidence>
<evidence type="ECO:0000256" key="2">
    <source>
        <dbReference type="ARBA" id="ARBA00004599"/>
    </source>
</evidence>
<evidence type="ECO:0000256" key="11">
    <source>
        <dbReference type="ARBA" id="ARBA00023212"/>
    </source>
</evidence>
<evidence type="ECO:0000256" key="4">
    <source>
        <dbReference type="ARBA" id="ARBA00022490"/>
    </source>
</evidence>
<dbReference type="KEGG" id="pmrn:116958238"/>
<keyword evidence="11" id="KW-0206">Cytoskeleton</keyword>
<proteinExistence type="predicted"/>